<organism evidence="7 8">
    <name type="scientific">Candidatus Atopostipes pullistercoris</name>
    <dbReference type="NCBI Taxonomy" id="2838467"/>
    <lineage>
        <taxon>Bacteria</taxon>
        <taxon>Bacillati</taxon>
        <taxon>Bacillota</taxon>
        <taxon>Bacilli</taxon>
        <taxon>Lactobacillales</taxon>
        <taxon>Carnobacteriaceae</taxon>
        <taxon>Atopostipes</taxon>
    </lineage>
</organism>
<dbReference type="GO" id="GO:0015648">
    <property type="term" value="F:lipid-linked peptidoglycan transporter activity"/>
    <property type="evidence" value="ECO:0007669"/>
    <property type="project" value="TreeGrafter"/>
</dbReference>
<dbReference type="Proteomes" id="UP000824106">
    <property type="component" value="Unassembled WGS sequence"/>
</dbReference>
<dbReference type="EMBL" id="DXAZ01000121">
    <property type="protein sequence ID" value="HIZ71567.1"/>
    <property type="molecule type" value="Genomic_DNA"/>
</dbReference>
<dbReference type="GO" id="GO:0005886">
    <property type="term" value="C:plasma membrane"/>
    <property type="evidence" value="ECO:0007669"/>
    <property type="project" value="TreeGrafter"/>
</dbReference>
<keyword evidence="3" id="KW-0133">Cell shape</keyword>
<feature type="transmembrane region" description="Helical" evidence="6">
    <location>
        <begin position="359"/>
        <end position="377"/>
    </location>
</feature>
<evidence type="ECO:0000313" key="7">
    <source>
        <dbReference type="EMBL" id="HIZ71567.1"/>
    </source>
</evidence>
<feature type="transmembrane region" description="Helical" evidence="6">
    <location>
        <begin position="292"/>
        <end position="310"/>
    </location>
</feature>
<comment type="subcellular location">
    <subcellularLocation>
        <location evidence="1">Membrane</location>
        <topology evidence="1">Multi-pass membrane protein</topology>
    </subcellularLocation>
</comment>
<feature type="transmembrane region" description="Helical" evidence="6">
    <location>
        <begin position="13"/>
        <end position="37"/>
    </location>
</feature>
<evidence type="ECO:0000256" key="2">
    <source>
        <dbReference type="ARBA" id="ARBA00022692"/>
    </source>
</evidence>
<dbReference type="InterPro" id="IPR018365">
    <property type="entry name" value="Cell_cycle_FtsW-rel_CS"/>
</dbReference>
<keyword evidence="4 6" id="KW-1133">Transmembrane helix</keyword>
<dbReference type="InterPro" id="IPR001182">
    <property type="entry name" value="FtsW/RodA"/>
</dbReference>
<proteinExistence type="predicted"/>
<reference evidence="7" key="1">
    <citation type="journal article" date="2021" name="PeerJ">
        <title>Extensive microbial diversity within the chicken gut microbiome revealed by metagenomics and culture.</title>
        <authorList>
            <person name="Gilroy R."/>
            <person name="Ravi A."/>
            <person name="Getino M."/>
            <person name="Pursley I."/>
            <person name="Horton D.L."/>
            <person name="Alikhan N.F."/>
            <person name="Baker D."/>
            <person name="Gharbi K."/>
            <person name="Hall N."/>
            <person name="Watson M."/>
            <person name="Adriaenssens E.M."/>
            <person name="Foster-Nyarko E."/>
            <person name="Jarju S."/>
            <person name="Secka A."/>
            <person name="Antonio M."/>
            <person name="Oren A."/>
            <person name="Chaudhuri R.R."/>
            <person name="La Ragione R."/>
            <person name="Hildebrand F."/>
            <person name="Pallen M.J."/>
        </authorList>
    </citation>
    <scope>NUCLEOTIDE SEQUENCE</scope>
    <source>
        <strain evidence="7">CHK169-4300</strain>
    </source>
</reference>
<feature type="transmembrane region" description="Helical" evidence="6">
    <location>
        <begin position="172"/>
        <end position="188"/>
    </location>
</feature>
<feature type="transmembrane region" description="Helical" evidence="6">
    <location>
        <begin position="195"/>
        <end position="216"/>
    </location>
</feature>
<evidence type="ECO:0000256" key="3">
    <source>
        <dbReference type="ARBA" id="ARBA00022960"/>
    </source>
</evidence>
<dbReference type="PANTHER" id="PTHR30474:SF1">
    <property type="entry name" value="PEPTIDOGLYCAN GLYCOSYLTRANSFERASE MRDB"/>
    <property type="match status" value="1"/>
</dbReference>
<dbReference type="GO" id="GO:0032153">
    <property type="term" value="C:cell division site"/>
    <property type="evidence" value="ECO:0007669"/>
    <property type="project" value="TreeGrafter"/>
</dbReference>
<accession>A0A9D2G357</accession>
<dbReference type="PROSITE" id="PS00428">
    <property type="entry name" value="FTSW_RODA_SPOVE"/>
    <property type="match status" value="1"/>
</dbReference>
<feature type="transmembrane region" description="Helical" evidence="6">
    <location>
        <begin position="149"/>
        <end position="166"/>
    </location>
</feature>
<name>A0A9D2G357_9LACT</name>
<keyword evidence="5 6" id="KW-0472">Membrane</keyword>
<dbReference type="AlphaFoldDB" id="A0A9D2G357"/>
<dbReference type="GO" id="GO:0051301">
    <property type="term" value="P:cell division"/>
    <property type="evidence" value="ECO:0007669"/>
    <property type="project" value="InterPro"/>
</dbReference>
<feature type="transmembrane region" description="Helical" evidence="6">
    <location>
        <begin position="322"/>
        <end position="339"/>
    </location>
</feature>
<feature type="transmembrane region" description="Helical" evidence="6">
    <location>
        <begin position="77"/>
        <end position="93"/>
    </location>
</feature>
<evidence type="ECO:0000256" key="1">
    <source>
        <dbReference type="ARBA" id="ARBA00004141"/>
    </source>
</evidence>
<sequence length="400" mass="44312">MESNNENSSRIDYGIVLCILILAIIGLVSLYSTTVLIQDGSIRMTIMQLIWYIVGISTAAVIMLFDSEQLWKITDYLYWAGIVALVATLLLYDRSLAASTGAKSWIKIPVINFTLQTSEFVKIPYILMLAKAVTLHNSKNIDRTVRTDFLLFGKLLLYSVLPFVLLMAQNDLGTTLVYAAILAGIILLSGFQWKILLPIVIIVSSLGIGILLLAVYNPDFLIEVLGVGQYQILRIHTWLDPYQDTTASSYQVTQAFKAIGSGGVFGKGLGVSEVYVPVRESDMIFTTITENFGFMGGSFLIFIYFVLIYNMIKIVYDTKNEFYAYIATGVIMMIVFHVLENVGMNIGLLPVTGIPLPFVSQGGSALLGNMMGVGLLMSMRFHHRSYIFSGEGEEFHSGVK</sequence>
<evidence type="ECO:0000256" key="5">
    <source>
        <dbReference type="ARBA" id="ARBA00023136"/>
    </source>
</evidence>
<protein>
    <submittedName>
        <fullName evidence="7">FtsW/RodA/SpoVE family cell cycle protein</fullName>
    </submittedName>
</protein>
<dbReference type="Pfam" id="PF01098">
    <property type="entry name" value="FTSW_RODA_SPOVE"/>
    <property type="match status" value="1"/>
</dbReference>
<dbReference type="GO" id="GO:0008360">
    <property type="term" value="P:regulation of cell shape"/>
    <property type="evidence" value="ECO:0007669"/>
    <property type="project" value="UniProtKB-KW"/>
</dbReference>
<comment type="caution">
    <text evidence="7">The sequence shown here is derived from an EMBL/GenBank/DDBJ whole genome shotgun (WGS) entry which is preliminary data.</text>
</comment>
<gene>
    <name evidence="7" type="ORF">H9808_07390</name>
</gene>
<evidence type="ECO:0000256" key="6">
    <source>
        <dbReference type="SAM" id="Phobius"/>
    </source>
</evidence>
<feature type="transmembrane region" description="Helical" evidence="6">
    <location>
        <begin position="49"/>
        <end position="65"/>
    </location>
</feature>
<reference evidence="7" key="2">
    <citation type="submission" date="2021-04" db="EMBL/GenBank/DDBJ databases">
        <authorList>
            <person name="Gilroy R."/>
        </authorList>
    </citation>
    <scope>NUCLEOTIDE SEQUENCE</scope>
    <source>
        <strain evidence="7">CHK169-4300</strain>
    </source>
</reference>
<evidence type="ECO:0000313" key="8">
    <source>
        <dbReference type="Proteomes" id="UP000824106"/>
    </source>
</evidence>
<evidence type="ECO:0000256" key="4">
    <source>
        <dbReference type="ARBA" id="ARBA00022989"/>
    </source>
</evidence>
<dbReference type="PANTHER" id="PTHR30474">
    <property type="entry name" value="CELL CYCLE PROTEIN"/>
    <property type="match status" value="1"/>
</dbReference>
<keyword evidence="2 6" id="KW-0812">Transmembrane</keyword>